<dbReference type="RefSeq" id="XP_041560687.1">
    <property type="nucleotide sequence ID" value="XM_041694904.1"/>
</dbReference>
<protein>
    <recommendedName>
        <fullName evidence="10">Zn(2)-C6 fungal-type domain-containing protein</fullName>
    </recommendedName>
</protein>
<dbReference type="InterPro" id="IPR051089">
    <property type="entry name" value="prtT"/>
</dbReference>
<evidence type="ECO:0000256" key="3">
    <source>
        <dbReference type="ARBA" id="ARBA00023015"/>
    </source>
</evidence>
<sequence>MDRRGPYGLACMACFKAKSKCVAQPDGEGCQRCHRLNKQCYPSESGRKRSSPSVSSSQITQLESKLDRVLSLLESTPASIPQTLNEANKYAGPSFSEQSVLNSGINLDAIYEKRSLHPPPVRDSEQALALFRHDFLPHCPFIYIPPRLTAKELQQERPFLFENILCATARCIQDRDGREREIKVKIVNATVMQSRPSIDLLLGTLIYIQWGHAGFRTDITCVPRVMALAISIAHKLRLNEPVPETAHTPLELGGAAYIKKNEYPGGRSLEEVRAVLGCYLISSVISILYSETDTMRWTAQMDQYLSAIEVSAEHTDRALATHIRLQLLVESARQARSQQEPKAPIQVFTRSFQSQLQFLRKSIPPELENEDMIRMHLHYADLSIHETAFSAAYGFPESACEEATANNVLGPEAIECMYNSLLATRSYFAVHSSLPPDWLVGCSIMTWSQFCRCQVTVYRLSIHPAADWDREAVPNIVDLIRVLDSVRQRSNAIAVDSGEPHEDDKWRRTALIMETAMEWLGSKLNPDDVKGSPQYGSSGPTSTAPETERELASPHTSSETSASIGSAFWLHRAVWGTH</sequence>
<keyword evidence="2" id="KW-0862">Zinc</keyword>
<keyword evidence="9" id="KW-1185">Reference proteome</keyword>
<dbReference type="GO" id="GO:0005634">
    <property type="term" value="C:nucleus"/>
    <property type="evidence" value="ECO:0007669"/>
    <property type="project" value="UniProtKB-SubCell"/>
</dbReference>
<dbReference type="AlphaFoldDB" id="A0A7R7XVH5"/>
<comment type="subcellular location">
    <subcellularLocation>
        <location evidence="1">Nucleus</location>
    </subcellularLocation>
</comment>
<dbReference type="CDD" id="cd12148">
    <property type="entry name" value="fungal_TF_MHR"/>
    <property type="match status" value="1"/>
</dbReference>
<reference evidence="8" key="2">
    <citation type="submission" date="2021-02" db="EMBL/GenBank/DDBJ databases">
        <title>Aspergillus puulaauensis MK2 genome sequence.</title>
        <authorList>
            <person name="Futagami T."/>
            <person name="Mori K."/>
            <person name="Kadooka C."/>
            <person name="Tanaka T."/>
        </authorList>
    </citation>
    <scope>NUCLEOTIDE SEQUENCE</scope>
    <source>
        <strain evidence="8">MK2</strain>
    </source>
</reference>
<keyword evidence="6" id="KW-0539">Nucleus</keyword>
<dbReference type="PANTHER" id="PTHR31845">
    <property type="entry name" value="FINGER DOMAIN PROTEIN, PUTATIVE-RELATED"/>
    <property type="match status" value="1"/>
</dbReference>
<gene>
    <name evidence="8" type="ORF">APUU_70071A</name>
</gene>
<keyword evidence="5" id="KW-0804">Transcription</keyword>
<dbReference type="InterPro" id="IPR036864">
    <property type="entry name" value="Zn2-C6_fun-type_DNA-bd_sf"/>
</dbReference>
<organism evidence="8 9">
    <name type="scientific">Aspergillus puulaauensis</name>
    <dbReference type="NCBI Taxonomy" id="1220207"/>
    <lineage>
        <taxon>Eukaryota</taxon>
        <taxon>Fungi</taxon>
        <taxon>Dikarya</taxon>
        <taxon>Ascomycota</taxon>
        <taxon>Pezizomycotina</taxon>
        <taxon>Eurotiomycetes</taxon>
        <taxon>Eurotiomycetidae</taxon>
        <taxon>Eurotiales</taxon>
        <taxon>Aspergillaceae</taxon>
        <taxon>Aspergillus</taxon>
    </lineage>
</organism>
<evidence type="ECO:0000313" key="9">
    <source>
        <dbReference type="Proteomes" id="UP000654913"/>
    </source>
</evidence>
<evidence type="ECO:0000256" key="2">
    <source>
        <dbReference type="ARBA" id="ARBA00022833"/>
    </source>
</evidence>
<evidence type="ECO:0008006" key="10">
    <source>
        <dbReference type="Google" id="ProtNLM"/>
    </source>
</evidence>
<dbReference type="SUPFAM" id="SSF57701">
    <property type="entry name" value="Zn2/Cys6 DNA-binding domain"/>
    <property type="match status" value="1"/>
</dbReference>
<dbReference type="PANTHER" id="PTHR31845:SF18">
    <property type="entry name" value="ZN(II)2CYS6 TRANSCRIPTION FACTOR (EUROFUNG)"/>
    <property type="match status" value="1"/>
</dbReference>
<evidence type="ECO:0000256" key="5">
    <source>
        <dbReference type="ARBA" id="ARBA00023163"/>
    </source>
</evidence>
<feature type="compositionally biased region" description="Polar residues" evidence="7">
    <location>
        <begin position="534"/>
        <end position="545"/>
    </location>
</feature>
<dbReference type="Gene3D" id="4.10.240.10">
    <property type="entry name" value="Zn(2)-C6 fungal-type DNA-binding domain"/>
    <property type="match status" value="1"/>
</dbReference>
<evidence type="ECO:0000256" key="4">
    <source>
        <dbReference type="ARBA" id="ARBA00023125"/>
    </source>
</evidence>
<dbReference type="EMBL" id="AP024449">
    <property type="protein sequence ID" value="BCS28501.1"/>
    <property type="molecule type" value="Genomic_DNA"/>
</dbReference>
<keyword evidence="3" id="KW-0805">Transcription regulation</keyword>
<evidence type="ECO:0000313" key="8">
    <source>
        <dbReference type="EMBL" id="BCS28501.1"/>
    </source>
</evidence>
<dbReference type="GO" id="GO:0008270">
    <property type="term" value="F:zinc ion binding"/>
    <property type="evidence" value="ECO:0007669"/>
    <property type="project" value="InterPro"/>
</dbReference>
<dbReference type="GO" id="GO:0000976">
    <property type="term" value="F:transcription cis-regulatory region binding"/>
    <property type="evidence" value="ECO:0007669"/>
    <property type="project" value="TreeGrafter"/>
</dbReference>
<accession>A0A7R7XVH5</accession>
<proteinExistence type="predicted"/>
<dbReference type="GO" id="GO:0000981">
    <property type="term" value="F:DNA-binding transcription factor activity, RNA polymerase II-specific"/>
    <property type="evidence" value="ECO:0007669"/>
    <property type="project" value="InterPro"/>
</dbReference>
<keyword evidence="4" id="KW-0238">DNA-binding</keyword>
<reference evidence="8" key="1">
    <citation type="submission" date="2021-01" db="EMBL/GenBank/DDBJ databases">
        <authorList>
            <consortium name="Aspergillus puulaauensis MK2 genome sequencing consortium"/>
            <person name="Kazuki M."/>
            <person name="Futagami T."/>
        </authorList>
    </citation>
    <scope>NUCLEOTIDE SEQUENCE</scope>
    <source>
        <strain evidence="8">MK2</strain>
    </source>
</reference>
<evidence type="ECO:0000256" key="7">
    <source>
        <dbReference type="SAM" id="MobiDB-lite"/>
    </source>
</evidence>
<evidence type="ECO:0000256" key="6">
    <source>
        <dbReference type="ARBA" id="ARBA00023242"/>
    </source>
</evidence>
<name>A0A7R7XVH5_9EURO</name>
<dbReference type="GeneID" id="64978498"/>
<dbReference type="KEGG" id="apuu:APUU_70071A"/>
<evidence type="ECO:0000256" key="1">
    <source>
        <dbReference type="ARBA" id="ARBA00004123"/>
    </source>
</evidence>
<feature type="region of interest" description="Disordered" evidence="7">
    <location>
        <begin position="523"/>
        <end position="560"/>
    </location>
</feature>
<dbReference type="OrthoDB" id="1600564at2759"/>
<dbReference type="Proteomes" id="UP000654913">
    <property type="component" value="Chromosome 7"/>
</dbReference>